<proteinExistence type="predicted"/>
<dbReference type="PROSITE" id="PS50168">
    <property type="entry name" value="DED"/>
    <property type="match status" value="1"/>
</dbReference>
<dbReference type="SMART" id="SM00005">
    <property type="entry name" value="DEATH"/>
    <property type="match status" value="1"/>
</dbReference>
<dbReference type="InterPro" id="IPR000488">
    <property type="entry name" value="Death_dom"/>
</dbReference>
<dbReference type="Pfam" id="PF00531">
    <property type="entry name" value="Death"/>
    <property type="match status" value="1"/>
</dbReference>
<feature type="coiled-coil region" evidence="12">
    <location>
        <begin position="141"/>
        <end position="178"/>
    </location>
</feature>
<evidence type="ECO:0000256" key="4">
    <source>
        <dbReference type="ARBA" id="ARBA00022588"/>
    </source>
</evidence>
<dbReference type="GO" id="GO:0031265">
    <property type="term" value="C:CD95 death-inducing signaling complex"/>
    <property type="evidence" value="ECO:0007669"/>
    <property type="project" value="TreeGrafter"/>
</dbReference>
<evidence type="ECO:0000256" key="7">
    <source>
        <dbReference type="ARBA" id="ARBA00059068"/>
    </source>
</evidence>
<dbReference type="GO" id="GO:0001819">
    <property type="term" value="P:positive regulation of cytokine production"/>
    <property type="evidence" value="ECO:0007669"/>
    <property type="project" value="UniProtKB-ARBA"/>
</dbReference>
<dbReference type="InterPro" id="IPR001875">
    <property type="entry name" value="DED_dom"/>
</dbReference>
<name>A0A8C1PDS7_CYPCA</name>
<dbReference type="SUPFAM" id="SSF47986">
    <property type="entry name" value="DEATH domain"/>
    <property type="match status" value="1"/>
</dbReference>
<dbReference type="GO" id="GO:0097191">
    <property type="term" value="P:extrinsic apoptotic signaling pathway"/>
    <property type="evidence" value="ECO:0007669"/>
    <property type="project" value="TreeGrafter"/>
</dbReference>
<evidence type="ECO:0000256" key="10">
    <source>
        <dbReference type="ARBA" id="ARBA00071128"/>
    </source>
</evidence>
<dbReference type="GO" id="GO:0030674">
    <property type="term" value="F:protein-macromolecule adaptor activity"/>
    <property type="evidence" value="ECO:0007669"/>
    <property type="project" value="UniProtKB-ARBA"/>
</dbReference>
<dbReference type="GO" id="GO:0045089">
    <property type="term" value="P:positive regulation of innate immune response"/>
    <property type="evidence" value="ECO:0007669"/>
    <property type="project" value="TreeGrafter"/>
</dbReference>
<dbReference type="GO" id="GO:0045087">
    <property type="term" value="P:innate immune response"/>
    <property type="evidence" value="ECO:0007669"/>
    <property type="project" value="UniProtKB-KW"/>
</dbReference>
<evidence type="ECO:0000256" key="1">
    <source>
        <dbReference type="ARBA" id="ARBA00004496"/>
    </source>
</evidence>
<comment type="subunit">
    <text evidence="8">Can self-associate. Component of the AIM2 PANoptosome complex, a multiprotein complex that drives inflammatory cell death (PANoptosis). Component of the death-induced signaling complex (DISC) composed of cell surface receptor FAS/CD95 or TNFRSF1A, adapter protein FADD and the CASP8 protease; recruitment of CASP8 to the complex is required for processing of CASP8 into the p18 and p10 subunits. Interacts (via death domain) with FAS (via death domain). Interacts directly (via DED domain) with NOL3 (via CARD domain); inhibits death-inducing signaling complex (DISC) assembly by inhibiting the increase in FAS-FADD binding induced by FAS activation. Interacts with CFLAR, PEA15 and MBD4. When phosphorylated, part of a complex containing HIPK3 and FAS. May interact with MAVS/IPS1. Interacts with MOCV v-CFLAR protein and PIDD1. Interacts with RIPK1 and TRADD. Interacts with stimulated TNFRSF10B. Interacts with DDX24.</text>
</comment>
<evidence type="ECO:0000256" key="11">
    <source>
        <dbReference type="ARBA" id="ARBA00075696"/>
    </source>
</evidence>
<comment type="subcellular location">
    <subcellularLocation>
        <location evidence="1">Cytoplasm</location>
    </subcellularLocation>
</comment>
<reference evidence="15" key="2">
    <citation type="submission" date="2025-09" db="UniProtKB">
        <authorList>
            <consortium name="Ensembl"/>
        </authorList>
    </citation>
    <scope>IDENTIFICATION</scope>
</reference>
<keyword evidence="4" id="KW-0399">Innate immunity</keyword>
<dbReference type="Gene3D" id="1.10.533.10">
    <property type="entry name" value="Death Domain, Fas"/>
    <property type="match status" value="2"/>
</dbReference>
<reference evidence="15" key="1">
    <citation type="submission" date="2025-08" db="UniProtKB">
        <authorList>
            <consortium name="Ensembl"/>
        </authorList>
    </citation>
    <scope>IDENTIFICATION</scope>
</reference>
<keyword evidence="16" id="KW-1185">Reference proteome</keyword>
<dbReference type="Proteomes" id="UP000694427">
    <property type="component" value="Unplaced"/>
</dbReference>
<dbReference type="GO" id="GO:2001238">
    <property type="term" value="P:positive regulation of extrinsic apoptotic signaling pathway"/>
    <property type="evidence" value="ECO:0007669"/>
    <property type="project" value="UniProtKB-ARBA"/>
</dbReference>
<comment type="function">
    <text evidence="7">Apoptotic adapter molecule that recruits caspases CASP8 or CASP10 to the activated FAS/CD95 or TNFRSF1A/TNFR-1 receptors. The resulting aggregate called the death-inducing signaling complex (DISC) performs CASP8 proteolytic activation. Active CASP8 initiates the subsequent cascade of caspases mediating apoptosis. Involved in interferon-mediated antiviral immune response, playing a role in the positive regulation of interferon signaling.</text>
</comment>
<keyword evidence="2" id="KW-0963">Cytoplasm</keyword>
<feature type="domain" description="Death" evidence="13">
    <location>
        <begin position="104"/>
        <end position="188"/>
    </location>
</feature>
<dbReference type="PANTHER" id="PTHR15077">
    <property type="entry name" value="FAS-ASSOCIATING DEATH DOMAIN-CONTAINING PROTEIN FADD"/>
    <property type="match status" value="1"/>
</dbReference>
<evidence type="ECO:0000313" key="15">
    <source>
        <dbReference type="Ensembl" id="ENSCCRP00010103775.1"/>
    </source>
</evidence>
<organism evidence="15 16">
    <name type="scientific">Cyprinus carpio</name>
    <name type="common">Common carp</name>
    <dbReference type="NCBI Taxonomy" id="7962"/>
    <lineage>
        <taxon>Eukaryota</taxon>
        <taxon>Metazoa</taxon>
        <taxon>Chordata</taxon>
        <taxon>Craniata</taxon>
        <taxon>Vertebrata</taxon>
        <taxon>Euteleostomi</taxon>
        <taxon>Actinopterygii</taxon>
        <taxon>Neopterygii</taxon>
        <taxon>Teleostei</taxon>
        <taxon>Ostariophysi</taxon>
        <taxon>Cypriniformes</taxon>
        <taxon>Cyprinidae</taxon>
        <taxon>Cyprininae</taxon>
        <taxon>Cyprinus</taxon>
    </lineage>
</organism>
<evidence type="ECO:0000256" key="9">
    <source>
        <dbReference type="ARBA" id="ARBA00069996"/>
    </source>
</evidence>
<dbReference type="Ensembl" id="ENSCCRT00010115308.1">
    <property type="protein sequence ID" value="ENSCCRP00010103775.1"/>
    <property type="gene ID" value="ENSCCRG00010045714.1"/>
</dbReference>
<evidence type="ECO:0000256" key="2">
    <source>
        <dbReference type="ARBA" id="ARBA00022490"/>
    </source>
</evidence>
<keyword evidence="5" id="KW-0053">Apoptosis</keyword>
<sequence>MDKSGFRAMLLAISDKLTEDNLTSLKFLCTDIGKKRLEKINKGIDLFECLIEKTTIGPDNTELLRELLIQIGQRVLLEIIDDYERGATESRAAGVLDSKEREKINIATEVIVEHLGRKWLQFGRKLGLQHTQLEGIQEKHSRELEEQVRELIRQWMKMRKENARVEDLIKALRDCKQNLTADLVEKNLKDLDAH</sequence>
<dbReference type="GO" id="GO:0089720">
    <property type="term" value="F:caspase binding"/>
    <property type="evidence" value="ECO:0007669"/>
    <property type="project" value="TreeGrafter"/>
</dbReference>
<dbReference type="CDD" id="cd08336">
    <property type="entry name" value="DED_FADD"/>
    <property type="match status" value="1"/>
</dbReference>
<accession>A0A8C1PDS7</accession>
<keyword evidence="6" id="KW-0391">Immunity</keyword>
<dbReference type="PROSITE" id="PS50017">
    <property type="entry name" value="DEATH_DOMAIN"/>
    <property type="match status" value="1"/>
</dbReference>
<evidence type="ECO:0000313" key="16">
    <source>
        <dbReference type="Proteomes" id="UP000694427"/>
    </source>
</evidence>
<evidence type="ECO:0000259" key="13">
    <source>
        <dbReference type="PROSITE" id="PS50017"/>
    </source>
</evidence>
<keyword evidence="3" id="KW-0597">Phosphoprotein</keyword>
<dbReference type="SMART" id="SM00031">
    <property type="entry name" value="DED"/>
    <property type="match status" value="1"/>
</dbReference>
<dbReference type="InterPro" id="IPR016729">
    <property type="entry name" value="FADD"/>
</dbReference>
<protein>
    <recommendedName>
        <fullName evidence="9">FAS-associated death domain protein</fullName>
    </recommendedName>
    <alternativeName>
        <fullName evidence="11">FAS-associating death domain-containing protein</fullName>
    </alternativeName>
    <alternativeName>
        <fullName evidence="10">Fas-associated death domain protein</fullName>
    </alternativeName>
</protein>
<dbReference type="Pfam" id="PF01335">
    <property type="entry name" value="DED"/>
    <property type="match status" value="1"/>
</dbReference>
<dbReference type="AlphaFoldDB" id="A0A8C1PDS7"/>
<evidence type="ECO:0000259" key="14">
    <source>
        <dbReference type="PROSITE" id="PS50168"/>
    </source>
</evidence>
<dbReference type="PANTHER" id="PTHR15077:SF10">
    <property type="entry name" value="FAS-ASSOCIATED DEATH DOMAIN PROTEIN"/>
    <property type="match status" value="1"/>
</dbReference>
<dbReference type="InterPro" id="IPR011029">
    <property type="entry name" value="DEATH-like_dom_sf"/>
</dbReference>
<evidence type="ECO:0000256" key="8">
    <source>
        <dbReference type="ARBA" id="ARBA00066149"/>
    </source>
</evidence>
<dbReference type="GO" id="GO:0005123">
    <property type="term" value="F:death receptor binding"/>
    <property type="evidence" value="ECO:0007669"/>
    <property type="project" value="TreeGrafter"/>
</dbReference>
<dbReference type="FunFam" id="1.10.533.10:FF:000062">
    <property type="entry name" value="Fas-associated via death domain"/>
    <property type="match status" value="1"/>
</dbReference>
<dbReference type="FunFam" id="1.10.533.10:FF:000059">
    <property type="entry name" value="Fas-associated via death domain"/>
    <property type="match status" value="1"/>
</dbReference>
<evidence type="ECO:0000256" key="3">
    <source>
        <dbReference type="ARBA" id="ARBA00022553"/>
    </source>
</evidence>
<feature type="domain" description="DED" evidence="14">
    <location>
        <begin position="5"/>
        <end position="82"/>
    </location>
</feature>
<dbReference type="GO" id="GO:0005737">
    <property type="term" value="C:cytoplasm"/>
    <property type="evidence" value="ECO:0007669"/>
    <property type="project" value="UniProtKB-SubCell"/>
</dbReference>
<evidence type="ECO:0000256" key="12">
    <source>
        <dbReference type="SAM" id="Coils"/>
    </source>
</evidence>
<evidence type="ECO:0000256" key="5">
    <source>
        <dbReference type="ARBA" id="ARBA00022703"/>
    </source>
</evidence>
<evidence type="ECO:0000256" key="6">
    <source>
        <dbReference type="ARBA" id="ARBA00022859"/>
    </source>
</evidence>
<keyword evidence="12" id="KW-0175">Coiled coil</keyword>
<dbReference type="CDD" id="cd08306">
    <property type="entry name" value="Death_FADD"/>
    <property type="match status" value="1"/>
</dbReference>